<dbReference type="InterPro" id="IPR004316">
    <property type="entry name" value="SWEET_rpt"/>
</dbReference>
<gene>
    <name evidence="2" type="ORF">QYE76_065360</name>
</gene>
<dbReference type="Pfam" id="PF03083">
    <property type="entry name" value="MtN3_slv"/>
    <property type="match status" value="1"/>
</dbReference>
<organism evidence="2 3">
    <name type="scientific">Lolium multiflorum</name>
    <name type="common">Italian ryegrass</name>
    <name type="synonym">Lolium perenne subsp. multiflorum</name>
    <dbReference type="NCBI Taxonomy" id="4521"/>
    <lineage>
        <taxon>Eukaryota</taxon>
        <taxon>Viridiplantae</taxon>
        <taxon>Streptophyta</taxon>
        <taxon>Embryophyta</taxon>
        <taxon>Tracheophyta</taxon>
        <taxon>Spermatophyta</taxon>
        <taxon>Magnoliopsida</taxon>
        <taxon>Liliopsida</taxon>
        <taxon>Poales</taxon>
        <taxon>Poaceae</taxon>
        <taxon>BOP clade</taxon>
        <taxon>Pooideae</taxon>
        <taxon>Poodae</taxon>
        <taxon>Poeae</taxon>
        <taxon>Poeae Chloroplast Group 2 (Poeae type)</taxon>
        <taxon>Loliodinae</taxon>
        <taxon>Loliinae</taxon>
        <taxon>Lolium</taxon>
    </lineage>
</organism>
<reference evidence="2" key="1">
    <citation type="submission" date="2023-07" db="EMBL/GenBank/DDBJ databases">
        <title>A chromosome-level genome assembly of Lolium multiflorum.</title>
        <authorList>
            <person name="Chen Y."/>
            <person name="Copetti D."/>
            <person name="Kolliker R."/>
            <person name="Studer B."/>
        </authorList>
    </citation>
    <scope>NUCLEOTIDE SEQUENCE</scope>
    <source>
        <strain evidence="2">02402/16</strain>
        <tissue evidence="2">Leaf</tissue>
    </source>
</reference>
<evidence type="ECO:0000313" key="3">
    <source>
        <dbReference type="Proteomes" id="UP001231189"/>
    </source>
</evidence>
<comment type="caution">
    <text evidence="2">The sequence shown here is derived from an EMBL/GenBank/DDBJ whole genome shotgun (WGS) entry which is preliminary data.</text>
</comment>
<dbReference type="EMBL" id="JAUUTY010000004">
    <property type="protein sequence ID" value="KAK1647555.1"/>
    <property type="molecule type" value="Genomic_DNA"/>
</dbReference>
<feature type="transmembrane region" description="Helical" evidence="1">
    <location>
        <begin position="46"/>
        <end position="65"/>
    </location>
</feature>
<accession>A0AAD8W9X9</accession>
<evidence type="ECO:0000256" key="1">
    <source>
        <dbReference type="SAM" id="Phobius"/>
    </source>
</evidence>
<keyword evidence="3" id="KW-1185">Reference proteome</keyword>
<keyword evidence="1" id="KW-0812">Transmembrane</keyword>
<dbReference type="GO" id="GO:0016020">
    <property type="term" value="C:membrane"/>
    <property type="evidence" value="ECO:0007669"/>
    <property type="project" value="InterPro"/>
</dbReference>
<keyword evidence="1" id="KW-0472">Membrane</keyword>
<name>A0AAD8W9X9_LOLMU</name>
<dbReference type="AlphaFoldDB" id="A0AAD8W9X9"/>
<sequence>MMIKAKNLSGLDTFSVVFALPSGCLWISYGAKLSPHNIFVLVPNAASLAIAVAQIIAFIVFKILAPPPGPVLPILIQPPAPVLPEIELSQMAPVAAGAVMPSVMHADADDLGDTLRGMFQGEV</sequence>
<keyword evidence="1" id="KW-1133">Transmembrane helix</keyword>
<proteinExistence type="predicted"/>
<evidence type="ECO:0000313" key="2">
    <source>
        <dbReference type="EMBL" id="KAK1647555.1"/>
    </source>
</evidence>
<protein>
    <submittedName>
        <fullName evidence="2">Uncharacterized protein</fullName>
    </submittedName>
</protein>
<dbReference type="Gene3D" id="1.20.1280.290">
    <property type="match status" value="1"/>
</dbReference>
<dbReference type="Proteomes" id="UP001231189">
    <property type="component" value="Unassembled WGS sequence"/>
</dbReference>